<dbReference type="PRINTS" id="PR01463">
    <property type="entry name" value="EAGCHANLFMLY"/>
</dbReference>
<keyword evidence="5 10" id="KW-1133">Transmembrane helix</keyword>
<dbReference type="SMART" id="SM00100">
    <property type="entry name" value="cNMP"/>
    <property type="match status" value="1"/>
</dbReference>
<dbReference type="AlphaFoldDB" id="A0AAD8YA69"/>
<evidence type="ECO:0000256" key="9">
    <source>
        <dbReference type="PROSITE-ProRule" id="PRU00023"/>
    </source>
</evidence>
<dbReference type="PANTHER" id="PTHR45743">
    <property type="entry name" value="POTASSIUM CHANNEL AKT1"/>
    <property type="match status" value="1"/>
</dbReference>
<accession>A0AAD8YA69</accession>
<dbReference type="GO" id="GO:0005249">
    <property type="term" value="F:voltage-gated potassium channel activity"/>
    <property type="evidence" value="ECO:0007669"/>
    <property type="project" value="InterPro"/>
</dbReference>
<dbReference type="Pfam" id="PF12796">
    <property type="entry name" value="Ank_2"/>
    <property type="match status" value="2"/>
</dbReference>
<evidence type="ECO:0000256" key="6">
    <source>
        <dbReference type="ARBA" id="ARBA00023065"/>
    </source>
</evidence>
<dbReference type="InterPro" id="IPR018490">
    <property type="entry name" value="cNMP-bd_dom_sf"/>
</dbReference>
<feature type="transmembrane region" description="Helical" evidence="10">
    <location>
        <begin position="266"/>
        <end position="291"/>
    </location>
</feature>
<feature type="repeat" description="ANK" evidence="9">
    <location>
        <begin position="603"/>
        <end position="635"/>
    </location>
</feature>
<dbReference type="PROSITE" id="PS50042">
    <property type="entry name" value="CNMP_BINDING_3"/>
    <property type="match status" value="1"/>
</dbReference>
<keyword evidence="4 10" id="KW-0812">Transmembrane</keyword>
<evidence type="ECO:0000256" key="1">
    <source>
        <dbReference type="ARBA" id="ARBA00004141"/>
    </source>
</evidence>
<gene>
    <name evidence="12" type="ORF">QTG54_007345</name>
</gene>
<keyword evidence="7 10" id="KW-0472">Membrane</keyword>
<keyword evidence="6" id="KW-0406">Ion transport</keyword>
<evidence type="ECO:0000256" key="10">
    <source>
        <dbReference type="SAM" id="Phobius"/>
    </source>
</evidence>
<comment type="subcellular location">
    <subcellularLocation>
        <location evidence="1">Membrane</location>
        <topology evidence="1">Multi-pass membrane protein</topology>
    </subcellularLocation>
</comment>
<feature type="transmembrane region" description="Helical" evidence="10">
    <location>
        <begin position="234"/>
        <end position="254"/>
    </location>
</feature>
<dbReference type="InterPro" id="IPR014710">
    <property type="entry name" value="RmlC-like_jellyroll"/>
</dbReference>
<keyword evidence="9" id="KW-0040">ANK repeat</keyword>
<feature type="transmembrane region" description="Helical" evidence="10">
    <location>
        <begin position="191"/>
        <end position="213"/>
    </location>
</feature>
<comment type="similarity">
    <text evidence="2">Belongs to the potassium channel family. Plant (TC 1.A.1.4) subfamily.</text>
</comment>
<keyword evidence="13" id="KW-1185">Reference proteome</keyword>
<organism evidence="12 13">
    <name type="scientific">Skeletonema marinoi</name>
    <dbReference type="NCBI Taxonomy" id="267567"/>
    <lineage>
        <taxon>Eukaryota</taxon>
        <taxon>Sar</taxon>
        <taxon>Stramenopiles</taxon>
        <taxon>Ochrophyta</taxon>
        <taxon>Bacillariophyta</taxon>
        <taxon>Coscinodiscophyceae</taxon>
        <taxon>Thalassiosirophycidae</taxon>
        <taxon>Thalassiosirales</taxon>
        <taxon>Skeletonemataceae</taxon>
        <taxon>Skeletonema</taxon>
        <taxon>Skeletonema marinoi-dohrnii complex</taxon>
    </lineage>
</organism>
<dbReference type="SMART" id="SM00248">
    <property type="entry name" value="ANK"/>
    <property type="match status" value="5"/>
</dbReference>
<dbReference type="InterPro" id="IPR000595">
    <property type="entry name" value="cNMP-bd_dom"/>
</dbReference>
<dbReference type="PRINTS" id="PR00169">
    <property type="entry name" value="KCHANNEL"/>
</dbReference>
<feature type="repeat" description="ANK" evidence="9">
    <location>
        <begin position="702"/>
        <end position="734"/>
    </location>
</feature>
<evidence type="ECO:0000256" key="5">
    <source>
        <dbReference type="ARBA" id="ARBA00022989"/>
    </source>
</evidence>
<dbReference type="PANTHER" id="PTHR45743:SF2">
    <property type="entry name" value="POTASSIUM CHANNEL AKT1"/>
    <property type="match status" value="1"/>
</dbReference>
<feature type="domain" description="Cyclic nucleotide-binding" evidence="11">
    <location>
        <begin position="368"/>
        <end position="499"/>
    </location>
</feature>
<dbReference type="InterPro" id="IPR036770">
    <property type="entry name" value="Ankyrin_rpt-contain_sf"/>
</dbReference>
<dbReference type="CDD" id="cd00038">
    <property type="entry name" value="CAP_ED"/>
    <property type="match status" value="1"/>
</dbReference>
<name>A0AAD8YA69_9STRA</name>
<dbReference type="InterPro" id="IPR002110">
    <property type="entry name" value="Ankyrin_rpt"/>
</dbReference>
<keyword evidence="8" id="KW-0407">Ion channel</keyword>
<dbReference type="Gene3D" id="2.60.120.10">
    <property type="entry name" value="Jelly Rolls"/>
    <property type="match status" value="1"/>
</dbReference>
<dbReference type="Pfam" id="PF00027">
    <property type="entry name" value="cNMP_binding"/>
    <property type="match status" value="1"/>
</dbReference>
<feature type="transmembrane region" description="Helical" evidence="10">
    <location>
        <begin position="48"/>
        <end position="66"/>
    </location>
</feature>
<feature type="repeat" description="ANK" evidence="9">
    <location>
        <begin position="636"/>
        <end position="668"/>
    </location>
</feature>
<dbReference type="PROSITE" id="PS50088">
    <property type="entry name" value="ANK_REPEAT"/>
    <property type="match status" value="3"/>
</dbReference>
<dbReference type="Pfam" id="PF00520">
    <property type="entry name" value="Ion_trans"/>
    <property type="match status" value="1"/>
</dbReference>
<dbReference type="FunFam" id="1.10.287.70:FF:000123">
    <property type="entry name" value="Potassium channel KAT3"/>
    <property type="match status" value="1"/>
</dbReference>
<dbReference type="Proteomes" id="UP001224775">
    <property type="component" value="Unassembled WGS sequence"/>
</dbReference>
<dbReference type="InterPro" id="IPR045319">
    <property type="entry name" value="KAT/AKT"/>
</dbReference>
<evidence type="ECO:0000313" key="12">
    <source>
        <dbReference type="EMBL" id="KAK1741772.1"/>
    </source>
</evidence>
<reference evidence="12" key="1">
    <citation type="submission" date="2023-06" db="EMBL/GenBank/DDBJ databases">
        <title>Survivors Of The Sea: Transcriptome response of Skeletonema marinoi to long-term dormancy.</title>
        <authorList>
            <person name="Pinder M.I.M."/>
            <person name="Kourtchenko O."/>
            <person name="Robertson E.K."/>
            <person name="Larsson T."/>
            <person name="Maumus F."/>
            <person name="Osuna-Cruz C.M."/>
            <person name="Vancaester E."/>
            <person name="Stenow R."/>
            <person name="Vandepoele K."/>
            <person name="Ploug H."/>
            <person name="Bruchert V."/>
            <person name="Godhe A."/>
            <person name="Topel M."/>
        </authorList>
    </citation>
    <scope>NUCLEOTIDE SEQUENCE</scope>
    <source>
        <strain evidence="12">R05AC</strain>
    </source>
</reference>
<dbReference type="EMBL" id="JATAAI010000012">
    <property type="protein sequence ID" value="KAK1741772.1"/>
    <property type="molecule type" value="Genomic_DNA"/>
</dbReference>
<evidence type="ECO:0000259" key="11">
    <source>
        <dbReference type="PROSITE" id="PS50042"/>
    </source>
</evidence>
<proteinExistence type="inferred from homology"/>
<keyword evidence="3" id="KW-0813">Transport</keyword>
<sequence length="760" mass="85098">MVTESLLRSPSGVRGFGSFDKGGVDLVNYDNINIQYGTFLPWNPCYRIWWHGTAISALLTAFLTPYQIAFEEDLGFFKQSADLLEKVLTLIFTVDMVVNFNVAFFRDDEFVCRRPQIAREYLSYMFWVDAVGVIPFGDIAHFVADQLGASSETMLVLSLLQLSRLIRLYRIKKLFQELRNNLCVNLLTFTLLRNFLVVVVACHVQACIMYFLARAQHFGTDTWLGPFLYKSESSFERYVTSLYWSITTFCTVGYGDFRPTNPVEKIFGSIFMLINIVVAAWIIGSMTLLMLTGDNKTREYRESLEILDQYGYMHKFDQILMNKLKKQLKLEFHNREVSDDMVLRYFPSAVRRKILRQLYYEHLAKTDLMEGVRPQFVDAFLASCSVEIFGAGEEIVDRGSILSDLFLLVGGIAEVTTSAQAIGDLEQLSTYSQRTPTESTLQAGDFIGEIGFFTDSPQLHSVLSVTVCKTLTMPRSTYKMLAQDHPGSIGKILQNLLAKIEHASMQARLPKSVEALRIGSNLGYAGGSSYKSLEDIDENHAMLSDNGLATESLSVVKDLVQMHMNRNLDDETTRLLFAASRGDTRTIHMMCSHGFDPNNHDYDRRTALMVSSMKGNVDVVKLLLQFGADPNLLDMHGSSALLEATKNGHDDIMKLLFEYEASLGMPDSQAAALLCCAVYDGDILLIKRLLKAGINVNAADYDKRTASHIAAAEGNAAAIRILAEHGADLSVADRWGNTVQDEAAKRNKDKGKLFAFLGGN</sequence>
<dbReference type="SUPFAM" id="SSF81324">
    <property type="entry name" value="Voltage-gated potassium channels"/>
    <property type="match status" value="1"/>
</dbReference>
<comment type="caution">
    <text evidence="12">The sequence shown here is derived from an EMBL/GenBank/DDBJ whole genome shotgun (WGS) entry which is preliminary data.</text>
</comment>
<dbReference type="SUPFAM" id="SSF51206">
    <property type="entry name" value="cAMP-binding domain-like"/>
    <property type="match status" value="1"/>
</dbReference>
<dbReference type="InterPro" id="IPR003938">
    <property type="entry name" value="K_chnl_volt-dep_EAG/ELK/ERG"/>
</dbReference>
<evidence type="ECO:0000256" key="7">
    <source>
        <dbReference type="ARBA" id="ARBA00023136"/>
    </source>
</evidence>
<evidence type="ECO:0000256" key="3">
    <source>
        <dbReference type="ARBA" id="ARBA00022448"/>
    </source>
</evidence>
<dbReference type="GO" id="GO:0016020">
    <property type="term" value="C:membrane"/>
    <property type="evidence" value="ECO:0007669"/>
    <property type="project" value="UniProtKB-SubCell"/>
</dbReference>
<feature type="transmembrane region" description="Helical" evidence="10">
    <location>
        <begin position="87"/>
        <end position="104"/>
    </location>
</feature>
<evidence type="ECO:0000313" key="13">
    <source>
        <dbReference type="Proteomes" id="UP001224775"/>
    </source>
</evidence>
<dbReference type="Gene3D" id="1.25.40.20">
    <property type="entry name" value="Ankyrin repeat-containing domain"/>
    <property type="match status" value="2"/>
</dbReference>
<dbReference type="PROSITE" id="PS50297">
    <property type="entry name" value="ANK_REP_REGION"/>
    <property type="match status" value="2"/>
</dbReference>
<protein>
    <submittedName>
        <fullName evidence="12">Ion transport protein</fullName>
    </submittedName>
</protein>
<dbReference type="Gene3D" id="1.10.287.70">
    <property type="match status" value="1"/>
</dbReference>
<evidence type="ECO:0000256" key="8">
    <source>
        <dbReference type="ARBA" id="ARBA00023303"/>
    </source>
</evidence>
<dbReference type="SUPFAM" id="SSF48403">
    <property type="entry name" value="Ankyrin repeat"/>
    <property type="match status" value="1"/>
</dbReference>
<evidence type="ECO:0000256" key="4">
    <source>
        <dbReference type="ARBA" id="ARBA00022692"/>
    </source>
</evidence>
<evidence type="ECO:0000256" key="2">
    <source>
        <dbReference type="ARBA" id="ARBA00007929"/>
    </source>
</evidence>
<dbReference type="InterPro" id="IPR005821">
    <property type="entry name" value="Ion_trans_dom"/>
</dbReference>